<dbReference type="InterPro" id="IPR001781">
    <property type="entry name" value="Znf_LIM"/>
</dbReference>
<dbReference type="Pfam" id="PF23265">
    <property type="entry name" value="Ig-like_KY"/>
    <property type="match status" value="2"/>
</dbReference>
<organism evidence="7 8">
    <name type="scientific">Ridgeia piscesae</name>
    <name type="common">Tubeworm</name>
    <dbReference type="NCBI Taxonomy" id="27915"/>
    <lineage>
        <taxon>Eukaryota</taxon>
        <taxon>Metazoa</taxon>
        <taxon>Spiralia</taxon>
        <taxon>Lophotrochozoa</taxon>
        <taxon>Annelida</taxon>
        <taxon>Polychaeta</taxon>
        <taxon>Sedentaria</taxon>
        <taxon>Canalipalpata</taxon>
        <taxon>Sabellida</taxon>
        <taxon>Siboglinidae</taxon>
        <taxon>Ridgeia</taxon>
    </lineage>
</organism>
<dbReference type="SMART" id="SM00132">
    <property type="entry name" value="LIM"/>
    <property type="match status" value="1"/>
</dbReference>
<dbReference type="PROSITE" id="PS50023">
    <property type="entry name" value="LIM_DOMAIN_2"/>
    <property type="match status" value="1"/>
</dbReference>
<proteinExistence type="predicted"/>
<evidence type="ECO:0000256" key="2">
    <source>
        <dbReference type="ARBA" id="ARBA00022833"/>
    </source>
</evidence>
<dbReference type="Gene3D" id="2.10.110.10">
    <property type="entry name" value="Cysteine Rich Protein"/>
    <property type="match status" value="1"/>
</dbReference>
<dbReference type="PANTHER" id="PTHR47020">
    <property type="entry name" value="HILLARIN"/>
    <property type="match status" value="1"/>
</dbReference>
<dbReference type="AlphaFoldDB" id="A0AAD9PBD4"/>
<dbReference type="GO" id="GO:0046872">
    <property type="term" value="F:metal ion binding"/>
    <property type="evidence" value="ECO:0007669"/>
    <property type="project" value="UniProtKB-KW"/>
</dbReference>
<evidence type="ECO:0000256" key="3">
    <source>
        <dbReference type="ARBA" id="ARBA00023038"/>
    </source>
</evidence>
<evidence type="ECO:0000256" key="1">
    <source>
        <dbReference type="ARBA" id="ARBA00022723"/>
    </source>
</evidence>
<evidence type="ECO:0000256" key="5">
    <source>
        <dbReference type="SAM" id="Coils"/>
    </source>
</evidence>
<dbReference type="InterPro" id="IPR053041">
    <property type="entry name" value="Transglut-like_Superfamily_Mod"/>
</dbReference>
<gene>
    <name evidence="7" type="ORF">NP493_48g00001</name>
</gene>
<feature type="coiled-coil region" evidence="5">
    <location>
        <begin position="133"/>
        <end position="160"/>
    </location>
</feature>
<keyword evidence="2 4" id="KW-0862">Zinc</keyword>
<evidence type="ECO:0000256" key="4">
    <source>
        <dbReference type="PROSITE-ProRule" id="PRU00125"/>
    </source>
</evidence>
<dbReference type="EMBL" id="JAODUO010000048">
    <property type="protein sequence ID" value="KAK2191628.1"/>
    <property type="molecule type" value="Genomic_DNA"/>
</dbReference>
<keyword evidence="1 4" id="KW-0479">Metal-binding</keyword>
<dbReference type="InterPro" id="IPR056564">
    <property type="entry name" value="Ig-like_KY"/>
</dbReference>
<keyword evidence="3 4" id="KW-0440">LIM domain</keyword>
<dbReference type="Pfam" id="PF00412">
    <property type="entry name" value="LIM"/>
    <property type="match status" value="1"/>
</dbReference>
<dbReference type="PANTHER" id="PTHR47020:SF1">
    <property type="entry name" value="HILLARIN"/>
    <property type="match status" value="1"/>
</dbReference>
<reference evidence="7" key="1">
    <citation type="journal article" date="2023" name="Mol. Biol. Evol.">
        <title>Third-Generation Sequencing Reveals the Adaptive Role of the Epigenome in Three Deep-Sea Polychaetes.</title>
        <authorList>
            <person name="Perez M."/>
            <person name="Aroh O."/>
            <person name="Sun Y."/>
            <person name="Lan Y."/>
            <person name="Juniper S.K."/>
            <person name="Young C.R."/>
            <person name="Angers B."/>
            <person name="Qian P.Y."/>
        </authorList>
    </citation>
    <scope>NUCLEOTIDE SEQUENCE</scope>
    <source>
        <strain evidence="7">R07B-5</strain>
    </source>
</reference>
<keyword evidence="5" id="KW-0175">Coiled coil</keyword>
<evidence type="ECO:0000313" key="7">
    <source>
        <dbReference type="EMBL" id="KAK2191628.1"/>
    </source>
</evidence>
<accession>A0AAD9PBD4</accession>
<feature type="domain" description="LIM zinc-binding" evidence="6">
    <location>
        <begin position="2"/>
        <end position="68"/>
    </location>
</feature>
<evidence type="ECO:0000313" key="8">
    <source>
        <dbReference type="Proteomes" id="UP001209878"/>
    </source>
</evidence>
<name>A0AAD9PBD4_RIDPI</name>
<sequence>MAACQRCGTRVYPTERMGPVREAIFHKQCFKCVVCSQYLTMKTFNTNELDAGDREVYCVTHKPKIVQIDYGADAFGIRGAMAAQTHLRGKKLFFAKHHYLTFVVSDTIKTSLIKYSWPFVTELNSVVNVLHLQRQAKMKIFAAQQELEKQQRKEEDALMERLWVERLQDIKSTAQRLTATMVKRHSTQMMDLLKQEQEELHRMIEAEIDAEDVEAVLAEVNMVPKEVPKFHPPSCRKRDLFQDPEVFTELDDYVFSVAAKEQTTFTELVAELIENCETDLKKARAIFRWITVKDLNVLEFVEGLEKDTPMGLLRGIKYGTETYHTLFMRLCRHTHTHTNVRQTRCFSYAGLPCADVEGHSKGVGYAPGMKIREDTFLHTWNVVLIGGHWWPVHCEWGARTMNYCGVPCFRHVGATEKEHLQYAYNEYYFLTDPDEFIFQHRANDDDKQLLETPVTLDQFVDMPFVKSIFFNHGLQFNGPMTAVLYTDNNGNTEVKIRLSVAKNIEFRPVLLYANTKRRNETEFRGAKLERFVFHSIVDDLALFSVQVPEPGSYLLELFVGTFDDDTVTDACGFRIVCEKMLSEACPLPESADAEWGPRRGEQRFGFRALTHVDGVVRVDKDLEMKFQLPHELSFELHLNTNGIDDSTTLDQYVDCIHDADVITIRVNPSQAGQYRLDIYARQEYATGESTIAHACKYLLNVTRRYKRRTLDLARCRTMYTGPWRR</sequence>
<evidence type="ECO:0000259" key="6">
    <source>
        <dbReference type="PROSITE" id="PS50023"/>
    </source>
</evidence>
<comment type="caution">
    <text evidence="7">The sequence shown here is derived from an EMBL/GenBank/DDBJ whole genome shotgun (WGS) entry which is preliminary data.</text>
</comment>
<dbReference type="Proteomes" id="UP001209878">
    <property type="component" value="Unassembled WGS sequence"/>
</dbReference>
<keyword evidence="8" id="KW-1185">Reference proteome</keyword>
<protein>
    <recommendedName>
        <fullName evidence="6">LIM zinc-binding domain-containing protein</fullName>
    </recommendedName>
</protein>
<dbReference type="PROSITE" id="PS00478">
    <property type="entry name" value="LIM_DOMAIN_1"/>
    <property type="match status" value="1"/>
</dbReference>